<dbReference type="AlphaFoldDB" id="A0A5C7B6U4"/>
<sequence>MKSNKYKILVLSDLKQTASLALGYAANVSQEIDADVEVFYVKKATEVIETESPLSAIRIISEVCRQTEKKIKDLVSPISKENDVDIKTTFAFGNIKNEIENRINSSQPDIIVLGERKQKRFNFLGDNITDFVYKNYNGVVLVATENEFLDSKGKLSIDNLVMKSNTISSQTKNEKTT</sequence>
<organism evidence="2 3">
    <name type="scientific">Psychroserpens burtonensis</name>
    <dbReference type="NCBI Taxonomy" id="49278"/>
    <lineage>
        <taxon>Bacteria</taxon>
        <taxon>Pseudomonadati</taxon>
        <taxon>Bacteroidota</taxon>
        <taxon>Flavobacteriia</taxon>
        <taxon>Flavobacteriales</taxon>
        <taxon>Flavobacteriaceae</taxon>
        <taxon>Psychroserpens</taxon>
    </lineage>
</organism>
<evidence type="ECO:0000313" key="3">
    <source>
        <dbReference type="Proteomes" id="UP000321938"/>
    </source>
</evidence>
<comment type="caution">
    <text evidence="2">The sequence shown here is derived from an EMBL/GenBank/DDBJ whole genome shotgun (WGS) entry which is preliminary data.</text>
</comment>
<dbReference type="Proteomes" id="UP000321938">
    <property type="component" value="Unassembled WGS sequence"/>
</dbReference>
<reference evidence="2 3" key="1">
    <citation type="submission" date="2019-08" db="EMBL/GenBank/DDBJ databases">
        <title>Genome of Psychroserpens burtonensis ACAM 167.</title>
        <authorList>
            <person name="Bowman J.P."/>
        </authorList>
    </citation>
    <scope>NUCLEOTIDE SEQUENCE [LARGE SCALE GENOMIC DNA]</scope>
    <source>
        <strain evidence="2 3">ACAM 167</strain>
    </source>
</reference>
<feature type="domain" description="UspA" evidence="1">
    <location>
        <begin position="7"/>
        <end position="125"/>
    </location>
</feature>
<dbReference type="EMBL" id="VOSB01000019">
    <property type="protein sequence ID" value="TXE16315.1"/>
    <property type="molecule type" value="Genomic_DNA"/>
</dbReference>
<gene>
    <name evidence="2" type="ORF">ES692_13405</name>
</gene>
<dbReference type="STRING" id="1123037.GCA_000425305_02615"/>
<protein>
    <recommendedName>
        <fullName evidence="1">UspA domain-containing protein</fullName>
    </recommendedName>
</protein>
<evidence type="ECO:0000313" key="2">
    <source>
        <dbReference type="EMBL" id="TXE16315.1"/>
    </source>
</evidence>
<dbReference type="Gene3D" id="3.40.50.620">
    <property type="entry name" value="HUPs"/>
    <property type="match status" value="1"/>
</dbReference>
<dbReference type="InterPro" id="IPR006016">
    <property type="entry name" value="UspA"/>
</dbReference>
<proteinExistence type="predicted"/>
<dbReference type="Pfam" id="PF00582">
    <property type="entry name" value="Usp"/>
    <property type="match status" value="1"/>
</dbReference>
<dbReference type="SUPFAM" id="SSF52402">
    <property type="entry name" value="Adenine nucleotide alpha hydrolases-like"/>
    <property type="match status" value="1"/>
</dbReference>
<dbReference type="InterPro" id="IPR014729">
    <property type="entry name" value="Rossmann-like_a/b/a_fold"/>
</dbReference>
<dbReference type="RefSeq" id="WP_147231898.1">
    <property type="nucleotide sequence ID" value="NZ_VOSB01000019.1"/>
</dbReference>
<accession>A0A5C7B6U4</accession>
<dbReference type="CDD" id="cd00293">
    <property type="entry name" value="USP-like"/>
    <property type="match status" value="1"/>
</dbReference>
<keyword evidence="3" id="KW-1185">Reference proteome</keyword>
<dbReference type="OrthoDB" id="1198867at2"/>
<name>A0A5C7B6U4_9FLAO</name>
<evidence type="ECO:0000259" key="1">
    <source>
        <dbReference type="Pfam" id="PF00582"/>
    </source>
</evidence>